<dbReference type="EMBL" id="BGPR01000263">
    <property type="protein sequence ID" value="GBM09016.1"/>
    <property type="molecule type" value="Genomic_DNA"/>
</dbReference>
<protein>
    <submittedName>
        <fullName evidence="1">Uncharacterized protein</fullName>
    </submittedName>
</protein>
<evidence type="ECO:0000313" key="2">
    <source>
        <dbReference type="Proteomes" id="UP000499080"/>
    </source>
</evidence>
<dbReference type="Proteomes" id="UP000499080">
    <property type="component" value="Unassembled WGS sequence"/>
</dbReference>
<proteinExistence type="predicted"/>
<reference evidence="1 2" key="1">
    <citation type="journal article" date="2019" name="Sci. Rep.">
        <title>Orb-weaving spider Araneus ventricosus genome elucidates the spidroin gene catalogue.</title>
        <authorList>
            <person name="Kono N."/>
            <person name="Nakamura H."/>
            <person name="Ohtoshi R."/>
            <person name="Moran D.A.P."/>
            <person name="Shinohara A."/>
            <person name="Yoshida Y."/>
            <person name="Fujiwara M."/>
            <person name="Mori M."/>
            <person name="Tomita M."/>
            <person name="Arakawa K."/>
        </authorList>
    </citation>
    <scope>NUCLEOTIDE SEQUENCE [LARGE SCALE GENOMIC DNA]</scope>
</reference>
<name>A0A4Y2CYP3_ARAVE</name>
<sequence>MAANAESCENWMEISPQLELQTLLEKLNELSY</sequence>
<accession>A0A4Y2CYP3</accession>
<comment type="caution">
    <text evidence="1">The sequence shown here is derived from an EMBL/GenBank/DDBJ whole genome shotgun (WGS) entry which is preliminary data.</text>
</comment>
<dbReference type="AlphaFoldDB" id="A0A4Y2CYP3"/>
<evidence type="ECO:0000313" key="1">
    <source>
        <dbReference type="EMBL" id="GBM09016.1"/>
    </source>
</evidence>
<organism evidence="1 2">
    <name type="scientific">Araneus ventricosus</name>
    <name type="common">Orbweaver spider</name>
    <name type="synonym">Epeira ventricosa</name>
    <dbReference type="NCBI Taxonomy" id="182803"/>
    <lineage>
        <taxon>Eukaryota</taxon>
        <taxon>Metazoa</taxon>
        <taxon>Ecdysozoa</taxon>
        <taxon>Arthropoda</taxon>
        <taxon>Chelicerata</taxon>
        <taxon>Arachnida</taxon>
        <taxon>Araneae</taxon>
        <taxon>Araneomorphae</taxon>
        <taxon>Entelegynae</taxon>
        <taxon>Araneoidea</taxon>
        <taxon>Araneidae</taxon>
        <taxon>Araneus</taxon>
    </lineage>
</organism>
<keyword evidence="2" id="KW-1185">Reference proteome</keyword>
<gene>
    <name evidence="1" type="ORF">AVEN_229049_1</name>
</gene>
<feature type="non-terminal residue" evidence="1">
    <location>
        <position position="32"/>
    </location>
</feature>